<name>A0A8H8DIR4_9FUNG</name>
<dbReference type="PANTHER" id="PTHR42881">
    <property type="entry name" value="PROLYL ENDOPEPTIDASE"/>
    <property type="match status" value="1"/>
</dbReference>
<evidence type="ECO:0000313" key="2">
    <source>
        <dbReference type="EMBL" id="KAG5459923.1"/>
    </source>
</evidence>
<accession>A0A8H8DIR4</accession>
<dbReference type="AlphaFoldDB" id="A0A8H8DIR4"/>
<dbReference type="InterPro" id="IPR051167">
    <property type="entry name" value="Prolyl_oligopep/macrocyclase"/>
</dbReference>
<organism evidence="2 3">
    <name type="scientific">Olpidium bornovanus</name>
    <dbReference type="NCBI Taxonomy" id="278681"/>
    <lineage>
        <taxon>Eukaryota</taxon>
        <taxon>Fungi</taxon>
        <taxon>Fungi incertae sedis</taxon>
        <taxon>Olpidiomycota</taxon>
        <taxon>Olpidiomycotina</taxon>
        <taxon>Olpidiomycetes</taxon>
        <taxon>Olpidiales</taxon>
        <taxon>Olpidiaceae</taxon>
        <taxon>Olpidium</taxon>
    </lineage>
</organism>
<protein>
    <submittedName>
        <fullName evidence="2">Prolyl oligopeptidase</fullName>
    </submittedName>
</protein>
<dbReference type="SUPFAM" id="SSF50993">
    <property type="entry name" value="Peptidase/esterase 'gauge' domain"/>
    <property type="match status" value="1"/>
</dbReference>
<dbReference type="GO" id="GO:0004252">
    <property type="term" value="F:serine-type endopeptidase activity"/>
    <property type="evidence" value="ECO:0007669"/>
    <property type="project" value="InterPro"/>
</dbReference>
<evidence type="ECO:0000313" key="3">
    <source>
        <dbReference type="Proteomes" id="UP000673691"/>
    </source>
</evidence>
<keyword evidence="3" id="KW-1185">Reference proteome</keyword>
<reference evidence="2 3" key="1">
    <citation type="journal article" name="Sci. Rep.">
        <title>Genome-scale phylogenetic analyses confirm Olpidium as the closest living zoosporic fungus to the non-flagellated, terrestrial fungi.</title>
        <authorList>
            <person name="Chang Y."/>
            <person name="Rochon D."/>
            <person name="Sekimoto S."/>
            <person name="Wang Y."/>
            <person name="Chovatia M."/>
            <person name="Sandor L."/>
            <person name="Salamov A."/>
            <person name="Grigoriev I.V."/>
            <person name="Stajich J.E."/>
            <person name="Spatafora J.W."/>
        </authorList>
    </citation>
    <scope>NUCLEOTIDE SEQUENCE [LARGE SCALE GENOMIC DNA]</scope>
    <source>
        <strain evidence="2">S191</strain>
    </source>
</reference>
<dbReference type="GO" id="GO:0070012">
    <property type="term" value="F:oligopeptidase activity"/>
    <property type="evidence" value="ECO:0007669"/>
    <property type="project" value="TreeGrafter"/>
</dbReference>
<dbReference type="PANTHER" id="PTHR42881:SF2">
    <property type="entry name" value="PROLYL ENDOPEPTIDASE"/>
    <property type="match status" value="1"/>
</dbReference>
<evidence type="ECO:0000259" key="1">
    <source>
        <dbReference type="Pfam" id="PF02897"/>
    </source>
</evidence>
<dbReference type="OrthoDB" id="248387at2759"/>
<proteinExistence type="predicted"/>
<sequence>MFATFVRDAHARQASLSLVLPLNRRLRNFLTSRTSELSVTSRAILCAKISRRVRLPFQARQLLLPVPKLRAAASGIDRRGNCVFYFACERAILTFSGIQSVLWQFKSLEDEPTSFLDPNTLEADGTAALSTYGFSDDGKLFAYGISRSGSDWISVHVKETTPGGKTYDDIIEWCKFTGLSWTHDNKGFFYNVGCPDG</sequence>
<dbReference type="InterPro" id="IPR023302">
    <property type="entry name" value="Pept_S9A_N"/>
</dbReference>
<dbReference type="Pfam" id="PF02897">
    <property type="entry name" value="Peptidase_S9_N"/>
    <property type="match status" value="1"/>
</dbReference>
<dbReference type="GO" id="GO:0005829">
    <property type="term" value="C:cytosol"/>
    <property type="evidence" value="ECO:0007669"/>
    <property type="project" value="TreeGrafter"/>
</dbReference>
<dbReference type="Proteomes" id="UP000673691">
    <property type="component" value="Unassembled WGS sequence"/>
</dbReference>
<dbReference type="Gene3D" id="2.130.10.120">
    <property type="entry name" value="Prolyl oligopeptidase, N-terminal domain"/>
    <property type="match status" value="1"/>
</dbReference>
<feature type="domain" description="Peptidase S9A N-terminal" evidence="1">
    <location>
        <begin position="98"/>
        <end position="191"/>
    </location>
</feature>
<comment type="caution">
    <text evidence="2">The sequence shown here is derived from an EMBL/GenBank/DDBJ whole genome shotgun (WGS) entry which is preliminary data.</text>
</comment>
<dbReference type="EMBL" id="JAEFCI010006057">
    <property type="protein sequence ID" value="KAG5459923.1"/>
    <property type="molecule type" value="Genomic_DNA"/>
</dbReference>
<gene>
    <name evidence="2" type="ORF">BJ554DRAFT_8098</name>
</gene>